<dbReference type="InterPro" id="IPR036061">
    <property type="entry name" value="CheW-like_dom_sf"/>
</dbReference>
<dbReference type="InterPro" id="IPR037006">
    <property type="entry name" value="CheA-like_homodim_sf"/>
</dbReference>
<feature type="domain" description="Histidine kinase" evidence="10">
    <location>
        <begin position="231"/>
        <end position="481"/>
    </location>
</feature>
<dbReference type="InterPro" id="IPR003594">
    <property type="entry name" value="HATPase_dom"/>
</dbReference>
<feature type="modified residue" description="Phosphohistidine" evidence="9">
    <location>
        <position position="48"/>
    </location>
</feature>
<accession>A0A0R0BAM2</accession>
<reference evidence="13 14" key="1">
    <citation type="journal article" date="2016" name="Front. Microbiol.">
        <title>Genome Sequence of Type Strains of Genus Stenotrophomonas.</title>
        <authorList>
            <person name="Patil P.P."/>
            <person name="Midha S."/>
            <person name="Kumar S."/>
            <person name="Patil P.B."/>
        </authorList>
    </citation>
    <scope>NUCLEOTIDE SEQUENCE [LARGE SCALE GENOMIC DNA]</scope>
    <source>
        <strain evidence="13 14">LMG 978</strain>
    </source>
</reference>
<keyword evidence="6" id="KW-0418">Kinase</keyword>
<evidence type="ECO:0000256" key="9">
    <source>
        <dbReference type="PROSITE-ProRule" id="PRU00110"/>
    </source>
</evidence>
<evidence type="ECO:0000259" key="12">
    <source>
        <dbReference type="PROSITE" id="PS50894"/>
    </source>
</evidence>
<organism evidence="13 14">
    <name type="scientific">Stenotrophomonas beteli</name>
    <dbReference type="NCBI Taxonomy" id="3384461"/>
    <lineage>
        <taxon>Bacteria</taxon>
        <taxon>Pseudomonadati</taxon>
        <taxon>Pseudomonadota</taxon>
        <taxon>Gammaproteobacteria</taxon>
        <taxon>Lysobacterales</taxon>
        <taxon>Lysobacteraceae</taxon>
        <taxon>Stenotrophomonas</taxon>
        <taxon>Stenotrophomonas maltophilia group</taxon>
    </lineage>
</organism>
<name>A0A0R0BAM2_9GAMM</name>
<dbReference type="FunFam" id="3.30.565.10:FF:000016">
    <property type="entry name" value="Chemotaxis protein CheA, putative"/>
    <property type="match status" value="1"/>
</dbReference>
<dbReference type="OrthoDB" id="9803176at2"/>
<dbReference type="PROSITE" id="PS50851">
    <property type="entry name" value="CHEW"/>
    <property type="match status" value="1"/>
</dbReference>
<dbReference type="EC" id="2.7.13.3" evidence="2"/>
<dbReference type="Pfam" id="PF01627">
    <property type="entry name" value="Hpt"/>
    <property type="match status" value="1"/>
</dbReference>
<dbReference type="EMBL" id="LLXV01000024">
    <property type="protein sequence ID" value="KRG51426.1"/>
    <property type="molecule type" value="Genomic_DNA"/>
</dbReference>
<evidence type="ECO:0000256" key="8">
    <source>
        <dbReference type="ARBA" id="ARBA00035100"/>
    </source>
</evidence>
<dbReference type="PRINTS" id="PR00344">
    <property type="entry name" value="BCTRLSENSOR"/>
</dbReference>
<dbReference type="InterPro" id="IPR051315">
    <property type="entry name" value="Bact_Chemotaxis_CheA"/>
</dbReference>
<dbReference type="CDD" id="cd00088">
    <property type="entry name" value="HPT"/>
    <property type="match status" value="1"/>
</dbReference>
<dbReference type="SMART" id="SM00073">
    <property type="entry name" value="HPT"/>
    <property type="match status" value="1"/>
</dbReference>
<dbReference type="PROSITE" id="PS50894">
    <property type="entry name" value="HPT"/>
    <property type="match status" value="1"/>
</dbReference>
<dbReference type="InterPro" id="IPR008207">
    <property type="entry name" value="Sig_transdc_His_kin_Hpt_dom"/>
</dbReference>
<dbReference type="SUPFAM" id="SSF47384">
    <property type="entry name" value="Homodimeric domain of signal transducing histidine kinase"/>
    <property type="match status" value="1"/>
</dbReference>
<gene>
    <name evidence="13" type="ORF">ARC23_09310</name>
</gene>
<keyword evidence="4 9" id="KW-0597">Phosphoprotein</keyword>
<evidence type="ECO:0000313" key="14">
    <source>
        <dbReference type="Proteomes" id="UP000051757"/>
    </source>
</evidence>
<dbReference type="Pfam" id="PF02895">
    <property type="entry name" value="H-kinase_dim"/>
    <property type="match status" value="1"/>
</dbReference>
<evidence type="ECO:0000256" key="3">
    <source>
        <dbReference type="ARBA" id="ARBA00021495"/>
    </source>
</evidence>
<dbReference type="Proteomes" id="UP000051757">
    <property type="component" value="Unassembled WGS sequence"/>
</dbReference>
<dbReference type="SMART" id="SM01231">
    <property type="entry name" value="H-kinase_dim"/>
    <property type="match status" value="1"/>
</dbReference>
<dbReference type="CDD" id="cd16916">
    <property type="entry name" value="HATPase_CheA-like"/>
    <property type="match status" value="1"/>
</dbReference>
<evidence type="ECO:0000256" key="2">
    <source>
        <dbReference type="ARBA" id="ARBA00012438"/>
    </source>
</evidence>
<dbReference type="Gene3D" id="2.30.30.40">
    <property type="entry name" value="SH3 Domains"/>
    <property type="match status" value="1"/>
</dbReference>
<dbReference type="GO" id="GO:0000155">
    <property type="term" value="F:phosphorelay sensor kinase activity"/>
    <property type="evidence" value="ECO:0007669"/>
    <property type="project" value="InterPro"/>
</dbReference>
<dbReference type="AlphaFoldDB" id="A0A0R0BAM2"/>
<comment type="caution">
    <text evidence="13">The sequence shown here is derived from an EMBL/GenBank/DDBJ whole genome shotgun (WGS) entry which is preliminary data.</text>
</comment>
<dbReference type="PANTHER" id="PTHR43395">
    <property type="entry name" value="SENSOR HISTIDINE KINASE CHEA"/>
    <property type="match status" value="1"/>
</dbReference>
<dbReference type="SMART" id="SM00260">
    <property type="entry name" value="CheW"/>
    <property type="match status" value="1"/>
</dbReference>
<dbReference type="InterPro" id="IPR036641">
    <property type="entry name" value="HPT_dom_sf"/>
</dbReference>
<comment type="catalytic activity">
    <reaction evidence="1">
        <text>ATP + protein L-histidine = ADP + protein N-phospho-L-histidine.</text>
        <dbReference type="EC" id="2.7.13.3"/>
    </reaction>
</comment>
<dbReference type="Gene3D" id="1.20.120.160">
    <property type="entry name" value="HPT domain"/>
    <property type="match status" value="1"/>
</dbReference>
<dbReference type="InterPro" id="IPR036890">
    <property type="entry name" value="HATPase_C_sf"/>
</dbReference>
<dbReference type="Pfam" id="PF01584">
    <property type="entry name" value="CheW"/>
    <property type="match status" value="1"/>
</dbReference>
<dbReference type="Gene3D" id="3.30.565.10">
    <property type="entry name" value="Histidine kinase-like ATPase, C-terminal domain"/>
    <property type="match status" value="1"/>
</dbReference>
<proteinExistence type="predicted"/>
<dbReference type="SMART" id="SM00387">
    <property type="entry name" value="HATPase_c"/>
    <property type="match status" value="1"/>
</dbReference>
<dbReference type="PROSITE" id="PS50109">
    <property type="entry name" value="HIS_KIN"/>
    <property type="match status" value="1"/>
</dbReference>
<feature type="domain" description="CheW-like" evidence="11">
    <location>
        <begin position="483"/>
        <end position="610"/>
    </location>
</feature>
<dbReference type="GO" id="GO:0005737">
    <property type="term" value="C:cytoplasm"/>
    <property type="evidence" value="ECO:0007669"/>
    <property type="project" value="InterPro"/>
</dbReference>
<dbReference type="InterPro" id="IPR005467">
    <property type="entry name" value="His_kinase_dom"/>
</dbReference>
<evidence type="ECO:0000313" key="13">
    <source>
        <dbReference type="EMBL" id="KRG51426.1"/>
    </source>
</evidence>
<dbReference type="InterPro" id="IPR002545">
    <property type="entry name" value="CheW-lke_dom"/>
</dbReference>
<feature type="domain" description="HPt" evidence="12">
    <location>
        <begin position="1"/>
        <end position="105"/>
    </location>
</feature>
<evidence type="ECO:0000259" key="10">
    <source>
        <dbReference type="PROSITE" id="PS50109"/>
    </source>
</evidence>
<comment type="function">
    <text evidence="8">Involved in the transmission of sensory signals from the chemoreceptors to the flagellar motors. CheA is autophosphorylated; it can transfer its phosphate group to either CheB or CheY.</text>
</comment>
<evidence type="ECO:0000256" key="5">
    <source>
        <dbReference type="ARBA" id="ARBA00022679"/>
    </source>
</evidence>
<dbReference type="SUPFAM" id="SSF50341">
    <property type="entry name" value="CheW-like"/>
    <property type="match status" value="1"/>
</dbReference>
<dbReference type="Gene3D" id="1.10.287.560">
    <property type="entry name" value="Histidine kinase CheA-like, homodimeric domain"/>
    <property type="match status" value="1"/>
</dbReference>
<dbReference type="Pfam" id="PF02518">
    <property type="entry name" value="HATPase_c"/>
    <property type="match status" value="1"/>
</dbReference>
<evidence type="ECO:0000256" key="7">
    <source>
        <dbReference type="ARBA" id="ARBA00023012"/>
    </source>
</evidence>
<keyword evidence="14" id="KW-1185">Reference proteome</keyword>
<evidence type="ECO:0000256" key="6">
    <source>
        <dbReference type="ARBA" id="ARBA00022777"/>
    </source>
</evidence>
<dbReference type="SUPFAM" id="SSF55874">
    <property type="entry name" value="ATPase domain of HSP90 chaperone/DNA topoisomerase II/histidine kinase"/>
    <property type="match status" value="1"/>
</dbReference>
<keyword evidence="5" id="KW-0808">Transferase</keyword>
<dbReference type="InterPro" id="IPR004105">
    <property type="entry name" value="CheA-like_dim"/>
</dbReference>
<keyword evidence="7" id="KW-0902">Two-component regulatory system</keyword>
<dbReference type="PANTHER" id="PTHR43395:SF1">
    <property type="entry name" value="CHEMOTAXIS PROTEIN CHEA"/>
    <property type="match status" value="1"/>
</dbReference>
<dbReference type="InterPro" id="IPR004358">
    <property type="entry name" value="Sig_transdc_His_kin-like_C"/>
</dbReference>
<protein>
    <recommendedName>
        <fullName evidence="3">Chemotaxis protein CheA</fullName>
        <ecNumber evidence="2">2.7.13.3</ecNumber>
    </recommendedName>
</protein>
<dbReference type="SUPFAM" id="SSF47226">
    <property type="entry name" value="Histidine-containing phosphotransfer domain, HPT domain"/>
    <property type="match status" value="1"/>
</dbReference>
<evidence type="ECO:0000256" key="1">
    <source>
        <dbReference type="ARBA" id="ARBA00000085"/>
    </source>
</evidence>
<sequence length="610" mass="65003">MSAVSDDITADFIIEAQEILDRLGEQLVSLEQAPQDSDQLNAVFRGYHTLKGGAGFLGVTAMVELCHAAEEALGAARAGQAVLQAHHFDAAQQSLDYLQSMLDAVSSGTEPGYAPPDLIAQFDVHGGAVAAPAAAAAPAAGGSDLITDDEFEALLDQLHGGNAPTAVGPAKKADDGLISEDEFEALLDQLHGGAAPGAKPAAAVAPAPVAAPRPVAAPAPAAKPAAKPLAEAEHTVRVDTKRLDAIVNLIGELVLSRNRLKTLRARLRDEELDRAVSTLDIATARLQSAVMRTRMQPVGKVFSRFPKVARDVARSLKKEVDLELIGAETELDRNLVEALADPLVHLVRNAIDHGVEMPDLREAQGKPRMGHVRLSAQQEGDYVSIEVQDDGAGIDPEKLRAKAREKGLIDPEAAARLSSEECLHLVFLPGFSTKQQVTDISGRGVGMDVVQSRIRELSGQIQIQSELGRGSRFLIRVPLTLAILPTLLVQAGEDVYALPLARVMEVLHAPRTSLGWFDGRAVLDRRSHTLPLVDLRQWLDVTPAASTLLTIVVLQAGEARFGLVVDQVRGREEVVIKPLPKALRGLRGYAGATLIGDGRMALILDVDGLR</sequence>
<dbReference type="GO" id="GO:0006935">
    <property type="term" value="P:chemotaxis"/>
    <property type="evidence" value="ECO:0007669"/>
    <property type="project" value="InterPro"/>
</dbReference>
<evidence type="ECO:0000259" key="11">
    <source>
        <dbReference type="PROSITE" id="PS50851"/>
    </source>
</evidence>
<evidence type="ECO:0000256" key="4">
    <source>
        <dbReference type="ARBA" id="ARBA00022553"/>
    </source>
</evidence>
<dbReference type="InterPro" id="IPR036097">
    <property type="entry name" value="HisK_dim/P_sf"/>
</dbReference>